<gene>
    <name evidence="3" type="ORF">A1Q1_01785</name>
</gene>
<dbReference type="OrthoDB" id="3362246at2759"/>
<dbReference type="EMBL" id="ALBS01000178">
    <property type="protein sequence ID" value="EJT49136.1"/>
    <property type="molecule type" value="Genomic_DNA"/>
</dbReference>
<comment type="caution">
    <text evidence="3">The sequence shown here is derived from an EMBL/GenBank/DDBJ whole genome shotgun (WGS) entry which is preliminary data.</text>
</comment>
<dbReference type="VEuPathDB" id="FungiDB:A1Q1_01785"/>
<evidence type="ECO:0000313" key="3">
    <source>
        <dbReference type="EMBL" id="EJT49136.1"/>
    </source>
</evidence>
<name>J5T4L0_TRIAS</name>
<dbReference type="PANTHER" id="PTHR37487">
    <property type="entry name" value="CHROMOSOME 1, WHOLE GENOME SHOTGUN SEQUENCE"/>
    <property type="match status" value="1"/>
</dbReference>
<reference evidence="3 4" key="1">
    <citation type="journal article" date="2012" name="Eukaryot. Cell">
        <title>Draft genome sequence of CBS 2479, the standard type strain of Trichosporon asahii.</title>
        <authorList>
            <person name="Yang R.Y."/>
            <person name="Li H.T."/>
            <person name="Zhu H."/>
            <person name="Zhou G.P."/>
            <person name="Wang M."/>
            <person name="Wang L."/>
        </authorList>
    </citation>
    <scope>NUCLEOTIDE SEQUENCE [LARGE SCALE GENOMIC DNA]</scope>
    <source>
        <strain evidence="4">ATCC 90039 / CBS 2479 / JCM 2466 / KCTC 7840 / NCYC 2677 / UAMH 7654</strain>
    </source>
</reference>
<organism evidence="3 4">
    <name type="scientific">Trichosporon asahii var. asahii (strain ATCC 90039 / CBS 2479 / JCM 2466 / KCTC 7840 / NBRC 103889/ NCYC 2677 / UAMH 7654)</name>
    <name type="common">Yeast</name>
    <dbReference type="NCBI Taxonomy" id="1186058"/>
    <lineage>
        <taxon>Eukaryota</taxon>
        <taxon>Fungi</taxon>
        <taxon>Dikarya</taxon>
        <taxon>Basidiomycota</taxon>
        <taxon>Agaricomycotina</taxon>
        <taxon>Tremellomycetes</taxon>
        <taxon>Trichosporonales</taxon>
        <taxon>Trichosporonaceae</taxon>
        <taxon>Trichosporon</taxon>
    </lineage>
</organism>
<proteinExistence type="predicted"/>
<evidence type="ECO:0000256" key="2">
    <source>
        <dbReference type="SAM" id="SignalP"/>
    </source>
</evidence>
<keyword evidence="2" id="KW-0732">Signal</keyword>
<dbReference type="RefSeq" id="XP_014180299.1">
    <property type="nucleotide sequence ID" value="XM_014324824.1"/>
</dbReference>
<dbReference type="Proteomes" id="UP000002748">
    <property type="component" value="Unassembled WGS sequence"/>
</dbReference>
<evidence type="ECO:0000256" key="1">
    <source>
        <dbReference type="SAM" id="MobiDB-lite"/>
    </source>
</evidence>
<feature type="compositionally biased region" description="Polar residues" evidence="1">
    <location>
        <begin position="175"/>
        <end position="190"/>
    </location>
</feature>
<feature type="region of interest" description="Disordered" evidence="1">
    <location>
        <begin position="129"/>
        <end position="269"/>
    </location>
</feature>
<dbReference type="GeneID" id="25985299"/>
<feature type="chain" id="PRO_5003785491" evidence="2">
    <location>
        <begin position="19"/>
        <end position="288"/>
    </location>
</feature>
<dbReference type="AlphaFoldDB" id="J5T4L0"/>
<protein>
    <submittedName>
        <fullName evidence="3">Uncharacterized protein</fullName>
    </submittedName>
</protein>
<feature type="compositionally biased region" description="Gly residues" evidence="1">
    <location>
        <begin position="149"/>
        <end position="161"/>
    </location>
</feature>
<dbReference type="PANTHER" id="PTHR37487:SF2">
    <property type="entry name" value="EXPRESSED PROTEIN"/>
    <property type="match status" value="1"/>
</dbReference>
<feature type="signal peptide" evidence="2">
    <location>
        <begin position="1"/>
        <end position="18"/>
    </location>
</feature>
<sequence>MIKNVALASLVAASAVLAQDASQLHIDTPNGPVACQPTRITWGGGQPPYYVTILKGGESSGTPLADLTGGNPTSETSLTWWVNLEPGTSITATIKDSTGAQNSAAKVDVASGGNTDCISKPLSVSIAGAMATPSGSSNGETPQATDGGNQQGGGAVGGAGGDQNQQSQGGGDQQPSATPTGGDQQSQSAAPSGGNEQSAQSQSQSASQSAEQSAQSQSQSAESQSASAQSASATSAGNAASSLSSQAGSATSAAGATASSAKPEGGASALVPGFVAPALAAVVAAFAL</sequence>
<dbReference type="HOGENOM" id="CLU_967053_0_0_1"/>
<dbReference type="KEGG" id="tasa:A1Q1_01785"/>
<evidence type="ECO:0000313" key="4">
    <source>
        <dbReference type="Proteomes" id="UP000002748"/>
    </source>
</evidence>
<feature type="compositionally biased region" description="Low complexity" evidence="1">
    <location>
        <begin position="192"/>
        <end position="261"/>
    </location>
</feature>
<accession>J5T4L0</accession>
<feature type="compositionally biased region" description="Polar residues" evidence="1">
    <location>
        <begin position="133"/>
        <end position="144"/>
    </location>
</feature>